<comment type="caution">
    <text evidence="2">The sequence shown here is derived from an EMBL/GenBank/DDBJ whole genome shotgun (WGS) entry which is preliminary data.</text>
</comment>
<name>A0A8S4Q2X7_OWEFU</name>
<feature type="compositionally biased region" description="Basic and acidic residues" evidence="1">
    <location>
        <begin position="148"/>
        <end position="158"/>
    </location>
</feature>
<dbReference type="Proteomes" id="UP000749559">
    <property type="component" value="Unassembled WGS sequence"/>
</dbReference>
<gene>
    <name evidence="2" type="ORF">OFUS_LOCUS24458</name>
</gene>
<dbReference type="AlphaFoldDB" id="A0A8S4Q2X7"/>
<accession>A0A8S4Q2X7</accession>
<dbReference type="EMBL" id="CAIIXF020000012">
    <property type="protein sequence ID" value="CAH1800593.1"/>
    <property type="molecule type" value="Genomic_DNA"/>
</dbReference>
<reference evidence="2" key="1">
    <citation type="submission" date="2022-03" db="EMBL/GenBank/DDBJ databases">
        <authorList>
            <person name="Martin C."/>
        </authorList>
    </citation>
    <scope>NUCLEOTIDE SEQUENCE</scope>
</reference>
<sequence length="158" mass="18691">MEKQPTSSHRIRSAMSKIAIWKSKETRQLWRQNNRIVPYNDAEDDEKVEEVTMVIDLNEIHVYEWPEIDFSKFGRNGFYTKADCTMETILRMSPLYDPKFSQPQQEKDKRSFLQRALHKMEKRAREAKYAVSALTKKTDNQDKSSQQKTKDDSGFTSF</sequence>
<evidence type="ECO:0000313" key="3">
    <source>
        <dbReference type="Proteomes" id="UP000749559"/>
    </source>
</evidence>
<evidence type="ECO:0000313" key="2">
    <source>
        <dbReference type="EMBL" id="CAH1800593.1"/>
    </source>
</evidence>
<organism evidence="2 3">
    <name type="scientific">Owenia fusiformis</name>
    <name type="common">Polychaete worm</name>
    <dbReference type="NCBI Taxonomy" id="6347"/>
    <lineage>
        <taxon>Eukaryota</taxon>
        <taxon>Metazoa</taxon>
        <taxon>Spiralia</taxon>
        <taxon>Lophotrochozoa</taxon>
        <taxon>Annelida</taxon>
        <taxon>Polychaeta</taxon>
        <taxon>Sedentaria</taxon>
        <taxon>Canalipalpata</taxon>
        <taxon>Sabellida</taxon>
        <taxon>Oweniida</taxon>
        <taxon>Oweniidae</taxon>
        <taxon>Owenia</taxon>
    </lineage>
</organism>
<protein>
    <submittedName>
        <fullName evidence="2">Uncharacterized protein</fullName>
    </submittedName>
</protein>
<evidence type="ECO:0000256" key="1">
    <source>
        <dbReference type="SAM" id="MobiDB-lite"/>
    </source>
</evidence>
<proteinExistence type="predicted"/>
<keyword evidence="3" id="KW-1185">Reference proteome</keyword>
<feature type="region of interest" description="Disordered" evidence="1">
    <location>
        <begin position="128"/>
        <end position="158"/>
    </location>
</feature>